<name>A0A9P7VRQ0_9AGAR</name>
<reference evidence="1" key="1">
    <citation type="submission" date="2020-11" db="EMBL/GenBank/DDBJ databases">
        <title>Adaptations for nitrogen fixation in a non-lichenized fungal sporocarp promotes dispersal by wood-feeding termites.</title>
        <authorList>
            <consortium name="DOE Joint Genome Institute"/>
            <person name="Koch R.A."/>
            <person name="Yoon G."/>
            <person name="Arayal U."/>
            <person name="Lail K."/>
            <person name="Amirebrahimi M."/>
            <person name="Labutti K."/>
            <person name="Lipzen A."/>
            <person name="Riley R."/>
            <person name="Barry K."/>
            <person name="Henrissat B."/>
            <person name="Grigoriev I.V."/>
            <person name="Herr J.R."/>
            <person name="Aime M.C."/>
        </authorList>
    </citation>
    <scope>NUCLEOTIDE SEQUENCE</scope>
    <source>
        <strain evidence="1">MCA 3950</strain>
    </source>
</reference>
<dbReference type="GO" id="GO:0016702">
    <property type="term" value="F:oxidoreductase activity, acting on single donors with incorporation of molecular oxygen, incorporation of two atoms of oxygen"/>
    <property type="evidence" value="ECO:0007669"/>
    <property type="project" value="InterPro"/>
</dbReference>
<dbReference type="Proteomes" id="UP000812287">
    <property type="component" value="Unassembled WGS sequence"/>
</dbReference>
<evidence type="ECO:0000313" key="2">
    <source>
        <dbReference type="Proteomes" id="UP000812287"/>
    </source>
</evidence>
<dbReference type="PANTHER" id="PTHR34315">
    <property type="match status" value="1"/>
</dbReference>
<dbReference type="PANTHER" id="PTHR34315:SF1">
    <property type="entry name" value="INTRADIOL RING-CLEAVAGE DIOXYGENASES DOMAIN-CONTAINING PROTEIN-RELATED"/>
    <property type="match status" value="1"/>
</dbReference>
<proteinExistence type="predicted"/>
<dbReference type="RefSeq" id="XP_043039189.1">
    <property type="nucleotide sequence ID" value="XM_043190474.1"/>
</dbReference>
<dbReference type="OrthoDB" id="121380at2759"/>
<dbReference type="EMBL" id="MU250536">
    <property type="protein sequence ID" value="KAG7445689.1"/>
    <property type="molecule type" value="Genomic_DNA"/>
</dbReference>
<keyword evidence="2" id="KW-1185">Reference proteome</keyword>
<dbReference type="GO" id="GO:0005506">
    <property type="term" value="F:iron ion binding"/>
    <property type="evidence" value="ECO:0007669"/>
    <property type="project" value="InterPro"/>
</dbReference>
<accession>A0A9P7VRQ0</accession>
<evidence type="ECO:0000313" key="1">
    <source>
        <dbReference type="EMBL" id="KAG7445689.1"/>
    </source>
</evidence>
<dbReference type="AlphaFoldDB" id="A0A9P7VRQ0"/>
<dbReference type="InterPro" id="IPR015889">
    <property type="entry name" value="Intradiol_dOase_core"/>
</dbReference>
<gene>
    <name evidence="1" type="ORF">BT62DRAFT_994650</name>
</gene>
<sequence>MAMDDPHDLRNWSKEISRSHIGHIFVVSTLYEASMVPEETPSYDAQWVEWPLHERNIYCLPWNGEPSLEQTLITILIILGREEGQSHLTCFNKWLNICLRECVIRAFVVPGMRCKGSVLVHYIDGKQSVTDVYIDLWHCNVTGIYSGAGEQVNIPMLLPTVMELCSLTEPSRQAAIAMSCFVEWTSPSTSNTQQLTENEDDSISVNTVSGTSRVDPTLEYNYLGNSIFDKLLLW</sequence>
<protein>
    <submittedName>
        <fullName evidence="1">Uncharacterized protein</fullName>
    </submittedName>
</protein>
<dbReference type="SUPFAM" id="SSF49482">
    <property type="entry name" value="Aromatic compound dioxygenase"/>
    <property type="match status" value="1"/>
</dbReference>
<organism evidence="1 2">
    <name type="scientific">Guyanagaster necrorhizus</name>
    <dbReference type="NCBI Taxonomy" id="856835"/>
    <lineage>
        <taxon>Eukaryota</taxon>
        <taxon>Fungi</taxon>
        <taxon>Dikarya</taxon>
        <taxon>Basidiomycota</taxon>
        <taxon>Agaricomycotina</taxon>
        <taxon>Agaricomycetes</taxon>
        <taxon>Agaricomycetidae</taxon>
        <taxon>Agaricales</taxon>
        <taxon>Marasmiineae</taxon>
        <taxon>Physalacriaceae</taxon>
        <taxon>Guyanagaster</taxon>
    </lineage>
</organism>
<comment type="caution">
    <text evidence="1">The sequence shown here is derived from an EMBL/GenBank/DDBJ whole genome shotgun (WGS) entry which is preliminary data.</text>
</comment>
<dbReference type="GeneID" id="66112771"/>